<evidence type="ECO:0000313" key="3">
    <source>
        <dbReference type="Proteomes" id="UP000061018"/>
    </source>
</evidence>
<evidence type="ECO:0000256" key="1">
    <source>
        <dbReference type="SAM" id="MobiDB-lite"/>
    </source>
</evidence>
<evidence type="ECO:0008006" key="4">
    <source>
        <dbReference type="Google" id="ProtNLM"/>
    </source>
</evidence>
<proteinExistence type="predicted"/>
<feature type="compositionally biased region" description="Low complexity" evidence="1">
    <location>
        <begin position="41"/>
        <end position="50"/>
    </location>
</feature>
<dbReference type="EMBL" id="CP012382">
    <property type="protein sequence ID" value="AKZ60144.1"/>
    <property type="molecule type" value="Genomic_DNA"/>
</dbReference>
<name>A0A0K2B4E5_STRA7</name>
<sequence length="121" mass="12959">MTPTGAPWTSGPTALAPHRHLRPAEDGPGLRGLRSGGSGTGTQRRTSASRLSPNIRAPGLELLERSVNGVPGLVARRAGVVMTVASFGVSEGRVTRIRVVRNPEKLRPWAWEETEVEDSSR</sequence>
<protein>
    <recommendedName>
        <fullName evidence="4">RNA polymerase ECF-subfamily sigma factor</fullName>
    </recommendedName>
</protein>
<dbReference type="AlphaFoldDB" id="A0A0K2B4E5"/>
<accession>A0A0K2B4E5</accession>
<dbReference type="KEGG" id="samb:SAM23877_7101"/>
<gene>
    <name evidence="2" type="ORF">SAM23877_7101</name>
</gene>
<dbReference type="Proteomes" id="UP000061018">
    <property type="component" value="Chromosome"/>
</dbReference>
<reference evidence="3" key="1">
    <citation type="journal article" date="2015" name="J. Biotechnol.">
        <title>Complete genome sequence of Streptomyces ambofaciens ATCC 23877, the spiramycin producer.</title>
        <authorList>
            <person name="Thibessard A."/>
            <person name="Haas D."/>
            <person name="Gerbaud C."/>
            <person name="Aigle B."/>
            <person name="Lautru S."/>
            <person name="Pernodet J.L."/>
            <person name="Leblond P."/>
        </authorList>
    </citation>
    <scope>NUCLEOTIDE SEQUENCE [LARGE SCALE GENOMIC DNA]</scope>
    <source>
        <strain evidence="3">ATCC 23877 / 3486 / DSM 40053 / JCM 4204 / NBRC 12836 / NRRL B-2516</strain>
    </source>
</reference>
<feature type="region of interest" description="Disordered" evidence="1">
    <location>
        <begin position="1"/>
        <end position="55"/>
    </location>
</feature>
<organism evidence="2 3">
    <name type="scientific">Streptomyces ambofaciens (strain ATCC 23877 / 3486 / DSM 40053 / JCM 4204 / NBRC 12836 / NRRL B-2516)</name>
    <dbReference type="NCBI Taxonomy" id="278992"/>
    <lineage>
        <taxon>Bacteria</taxon>
        <taxon>Bacillati</taxon>
        <taxon>Actinomycetota</taxon>
        <taxon>Actinomycetes</taxon>
        <taxon>Kitasatosporales</taxon>
        <taxon>Streptomycetaceae</taxon>
        <taxon>Streptomyces</taxon>
    </lineage>
</organism>
<evidence type="ECO:0000313" key="2">
    <source>
        <dbReference type="EMBL" id="AKZ60144.1"/>
    </source>
</evidence>